<feature type="transmembrane region" description="Helical" evidence="11">
    <location>
        <begin position="1149"/>
        <end position="1174"/>
    </location>
</feature>
<dbReference type="EMBL" id="CAHIKZ030001591">
    <property type="protein sequence ID" value="CAE1269060.1"/>
    <property type="molecule type" value="Genomic_DNA"/>
</dbReference>
<evidence type="ECO:0000256" key="8">
    <source>
        <dbReference type="ARBA" id="ARBA00023180"/>
    </source>
</evidence>
<feature type="compositionally biased region" description="Polar residues" evidence="10">
    <location>
        <begin position="1611"/>
        <end position="1625"/>
    </location>
</feature>
<keyword evidence="14" id="KW-1185">Reference proteome</keyword>
<feature type="region of interest" description="Disordered" evidence="10">
    <location>
        <begin position="1520"/>
        <end position="1625"/>
    </location>
</feature>
<dbReference type="SUPFAM" id="SSF56436">
    <property type="entry name" value="C-type lectin-like"/>
    <property type="match status" value="1"/>
</dbReference>
<comment type="caution">
    <text evidence="13">The sequence shown here is derived from an EMBL/GenBank/DDBJ whole genome shotgun (WGS) entry which is preliminary data.</text>
</comment>
<name>A0A812CI15_ACAPH</name>
<dbReference type="InterPro" id="IPR036772">
    <property type="entry name" value="SRCR-like_dom_sf"/>
</dbReference>
<keyword evidence="5 11" id="KW-1133">Transmembrane helix</keyword>
<comment type="subcellular location">
    <subcellularLocation>
        <location evidence="1">Membrane</location>
        <topology evidence="1">Single-pass membrane protein</topology>
    </subcellularLocation>
</comment>
<feature type="compositionally biased region" description="Low complexity" evidence="10">
    <location>
        <begin position="1402"/>
        <end position="1413"/>
    </location>
</feature>
<keyword evidence="3" id="KW-0732">Signal</keyword>
<evidence type="ECO:0000259" key="12">
    <source>
        <dbReference type="PROSITE" id="PS50287"/>
    </source>
</evidence>
<keyword evidence="4" id="KW-0677">Repeat</keyword>
<accession>A0A812CI15</accession>
<dbReference type="SMART" id="SM00202">
    <property type="entry name" value="SR"/>
    <property type="match status" value="2"/>
</dbReference>
<dbReference type="Gene3D" id="3.10.250.10">
    <property type="entry name" value="SRCR-like domain"/>
    <property type="match status" value="2"/>
</dbReference>
<comment type="caution">
    <text evidence="9">Lacks conserved residue(s) required for the propagation of feature annotation.</text>
</comment>
<dbReference type="GO" id="GO:0016020">
    <property type="term" value="C:membrane"/>
    <property type="evidence" value="ECO:0007669"/>
    <property type="project" value="UniProtKB-SubCell"/>
</dbReference>
<dbReference type="CDD" id="cd00037">
    <property type="entry name" value="CLECT"/>
    <property type="match status" value="1"/>
</dbReference>
<keyword evidence="2 11" id="KW-0812">Transmembrane</keyword>
<dbReference type="PRINTS" id="PR00258">
    <property type="entry name" value="SPERACTRCPTR"/>
</dbReference>
<dbReference type="PANTHER" id="PTHR47653:SF1">
    <property type="entry name" value="DELETED IN MALIGNANT BRAIN TUMORS 1 PROTEIN"/>
    <property type="match status" value="1"/>
</dbReference>
<feature type="disulfide bond" evidence="9">
    <location>
        <begin position="202"/>
        <end position="212"/>
    </location>
</feature>
<feature type="domain" description="SRCR" evidence="12">
    <location>
        <begin position="132"/>
        <end position="236"/>
    </location>
</feature>
<dbReference type="InterPro" id="IPR016187">
    <property type="entry name" value="CTDL_fold"/>
</dbReference>
<evidence type="ECO:0000256" key="3">
    <source>
        <dbReference type="ARBA" id="ARBA00022729"/>
    </source>
</evidence>
<feature type="disulfide bond" evidence="9">
    <location>
        <begin position="756"/>
        <end position="766"/>
    </location>
</feature>
<evidence type="ECO:0000313" key="14">
    <source>
        <dbReference type="Proteomes" id="UP000597762"/>
    </source>
</evidence>
<evidence type="ECO:0000256" key="5">
    <source>
        <dbReference type="ARBA" id="ARBA00022989"/>
    </source>
</evidence>
<evidence type="ECO:0000256" key="1">
    <source>
        <dbReference type="ARBA" id="ARBA00004167"/>
    </source>
</evidence>
<dbReference type="SUPFAM" id="SSF56487">
    <property type="entry name" value="SRCR-like"/>
    <property type="match status" value="2"/>
</dbReference>
<evidence type="ECO:0000256" key="10">
    <source>
        <dbReference type="SAM" id="MobiDB-lite"/>
    </source>
</evidence>
<reference evidence="13" key="1">
    <citation type="submission" date="2021-01" db="EMBL/GenBank/DDBJ databases">
        <authorList>
            <person name="Li R."/>
            <person name="Bekaert M."/>
        </authorList>
    </citation>
    <scope>NUCLEOTIDE SEQUENCE</scope>
    <source>
        <strain evidence="13">Farmed</strain>
    </source>
</reference>
<dbReference type="GO" id="GO:0045217">
    <property type="term" value="P:cell-cell junction maintenance"/>
    <property type="evidence" value="ECO:0007669"/>
    <property type="project" value="TreeGrafter"/>
</dbReference>
<evidence type="ECO:0000256" key="4">
    <source>
        <dbReference type="ARBA" id="ARBA00022737"/>
    </source>
</evidence>
<feature type="region of interest" description="Disordered" evidence="10">
    <location>
        <begin position="1463"/>
        <end position="1486"/>
    </location>
</feature>
<organism evidence="13 14">
    <name type="scientific">Acanthosepion pharaonis</name>
    <name type="common">Pharaoh cuttlefish</name>
    <name type="synonym">Sepia pharaonis</name>
    <dbReference type="NCBI Taxonomy" id="158019"/>
    <lineage>
        <taxon>Eukaryota</taxon>
        <taxon>Metazoa</taxon>
        <taxon>Spiralia</taxon>
        <taxon>Lophotrochozoa</taxon>
        <taxon>Mollusca</taxon>
        <taxon>Cephalopoda</taxon>
        <taxon>Coleoidea</taxon>
        <taxon>Decapodiformes</taxon>
        <taxon>Sepiida</taxon>
        <taxon>Sepiina</taxon>
        <taxon>Sepiidae</taxon>
        <taxon>Acanthosepion</taxon>
    </lineage>
</organism>
<dbReference type="InterPro" id="IPR016186">
    <property type="entry name" value="C-type_lectin-like/link_sf"/>
</dbReference>
<dbReference type="PANTHER" id="PTHR47653">
    <property type="entry name" value="PROTEIN BARK BEETLE"/>
    <property type="match status" value="1"/>
</dbReference>
<evidence type="ECO:0000256" key="7">
    <source>
        <dbReference type="ARBA" id="ARBA00023157"/>
    </source>
</evidence>
<evidence type="ECO:0000256" key="2">
    <source>
        <dbReference type="ARBA" id="ARBA00022692"/>
    </source>
</evidence>
<gene>
    <name evidence="13" type="ORF">SPHA_36406</name>
</gene>
<evidence type="ECO:0000256" key="6">
    <source>
        <dbReference type="ARBA" id="ARBA00023136"/>
    </source>
</evidence>
<feature type="domain" description="SRCR" evidence="12">
    <location>
        <begin position="686"/>
        <end position="789"/>
    </location>
</feature>
<dbReference type="InterPro" id="IPR006626">
    <property type="entry name" value="PbH1"/>
</dbReference>
<dbReference type="SMART" id="SM00710">
    <property type="entry name" value="PbH1"/>
    <property type="match status" value="4"/>
</dbReference>
<dbReference type="PROSITE" id="PS00420">
    <property type="entry name" value="SRCR_1"/>
    <property type="match status" value="1"/>
</dbReference>
<dbReference type="InterPro" id="IPR053243">
    <property type="entry name" value="SJ_maturation_regulator"/>
</dbReference>
<keyword evidence="6 11" id="KW-0472">Membrane</keyword>
<feature type="compositionally biased region" description="Polar residues" evidence="10">
    <location>
        <begin position="1557"/>
        <end position="1566"/>
    </location>
</feature>
<feature type="region of interest" description="Disordered" evidence="10">
    <location>
        <begin position="1392"/>
        <end position="1423"/>
    </location>
</feature>
<proteinExistence type="predicted"/>
<dbReference type="FunFam" id="3.10.250.10:FF:000016">
    <property type="entry name" value="Scavenger receptor cysteine-rich protein type 12"/>
    <property type="match status" value="1"/>
</dbReference>
<evidence type="ECO:0000313" key="13">
    <source>
        <dbReference type="EMBL" id="CAE1269060.1"/>
    </source>
</evidence>
<evidence type="ECO:0000256" key="9">
    <source>
        <dbReference type="PROSITE-ProRule" id="PRU00196"/>
    </source>
</evidence>
<feature type="compositionally biased region" description="Polar residues" evidence="10">
    <location>
        <begin position="1471"/>
        <end position="1486"/>
    </location>
</feature>
<dbReference type="OrthoDB" id="536948at2759"/>
<dbReference type="Pfam" id="PF00530">
    <property type="entry name" value="SRCR"/>
    <property type="match status" value="2"/>
</dbReference>
<sequence length="1625" mass="183649">MVSGQIETYTPPPRTSDNKPIESNGIIYYLDYIPKRCQNPYVRTFPFGGIVDRPIALLKRQSPHRIGKSIEISPKGCLFIEPGCRLEFAPGEGIIVNGTLIARGSEEPGGRIIFTKDPNAKVKPTDTWRNDARLVDGNSTMDGRLELFYQNKWRGVCTNYINFTEAEANITCRHLGFRNGNFTYHSFSWNLTDYLLFERPRCAGQENSLTECPGWLNIKIGPHVCDGQQTIGFECEGLRSGLALDHWRGIEFYNSSTEEYIDDRTSTKLVASDSSIWYADIEYAGLDTFREGSSGIYHPYASLSASPYVPNLDNVTIQYGAYDALNFTYILGNITVQNCTIYKNRGHGVLIKSTIGKAMITKTKIMNNWGDGVKYYTVNLTTQANYEKMFKRSYFFCSLPRIGIRRYPLYIPEQVAHSVDDVAVPGCTQEIETRAGNVLTIHFVLLEADPGSIAELVISNSRYGDIIQTVPIRNGSYPQSITTTSSKVYINFNLIRRGNCRYYKWCVRFLLLFSSGNSTDIELHVTESVVSGNNHHGISVQDMRSKIVVNSFYVCDNEYEAGLRVFQGAGHVVYFPALRNDRLYDEFTIIDPPPNLENTFIRNNVLGGELKKKLTLDAKRYRVDKDIYIEPTGWLDIPPGAVLEFDNSIGMVIYGTLVADGKQRQWVEFVLQDDFESVVENLTFPVRLADGKDSLEGRVEVEIDGEWGTICNKGWTEQNSVIVCNQMGLIYNPRFGQAERKQETTSLNIVMNWVACDAEDVDITKCKAQLQTDDPIGCTHEEDVYLRCQLATWSGVTIPAIPKGGLIKETQIRTLKIDKAGLLDHSKMFFSPALRIDYNYYDITNVTVFYQAGSLLSYLEVAFPITVPNALTVHIHASMADREYGFIAEVVNEMFGTSSESKNKHIIKNAAMERNEDGAIQYQNVGEVNPSVYIQSCSVKSNGDNNSTALYESTIKVGNGMPRFVNNYLVNPDNAFELESAVITKFADGKPINATENWWGSIEQWYIEGKVRDYSNNKSLTPVMYTPYKISAATVIEGECPAGWLLDNSRCYKYFGGVQNYYDALNYCNELGGNLAEPKDRELFFQKLVIESENYYNLKKRVWVYTPQSPGLCSVFLGDFVSTENDCTHLLYPFICEKDPIITANPVNLAIIISASVFSILIIIILIISAFWYFKSKQRKDQHFERRNSLRSSVRSRSQLTMLSSHPSRLNYLESRSNISDNYIIGQQTLDDASMASVEKSKYNSFITDATEVSPNSTLQHNHMKINNNIQMIDYDDFEPSFTDDEHSIASDIQTEPDPRTHSNMDIINAVWNERSKSDDVIYSNVPFSNQDRKLSKNSLYSDVASEPFANDQRPILPEKKILATVNEPPSPPPPLEDYKPSKRLLNLTKNINKYPVTTKPSSLESLSGQGLSKEIHPNPLPKDSYLERLAENREPSPALSVRSRGSQDNIGDILSAAERCIPPPSRISAFPSQDSLSRTNEHSPQQYHDFIDSEDLEPGIGYMQRSTFDRSSRDRIDADYLNTRSRSPHPANLRGSRENLDMPSSTVPKSKPMVRQTVTPHSSQEYLDEDRYYQPSPRGSRDDLRDTGTRYMARPPVSQKPATAPRSRPNHSVQRTQPLETEIL</sequence>
<dbReference type="PROSITE" id="PS50287">
    <property type="entry name" value="SRCR_2"/>
    <property type="match status" value="2"/>
</dbReference>
<evidence type="ECO:0000256" key="11">
    <source>
        <dbReference type="SAM" id="Phobius"/>
    </source>
</evidence>
<dbReference type="Gene3D" id="3.10.100.10">
    <property type="entry name" value="Mannose-Binding Protein A, subunit A"/>
    <property type="match status" value="1"/>
</dbReference>
<protein>
    <recommendedName>
        <fullName evidence="12">SRCR domain-containing protein</fullName>
    </recommendedName>
</protein>
<keyword evidence="7 9" id="KW-1015">Disulfide bond</keyword>
<dbReference type="InterPro" id="IPR001190">
    <property type="entry name" value="SRCR"/>
</dbReference>
<keyword evidence="8" id="KW-0325">Glycoprotein</keyword>
<feature type="compositionally biased region" description="Basic and acidic residues" evidence="10">
    <location>
        <begin position="1580"/>
        <end position="1589"/>
    </location>
</feature>
<dbReference type="Proteomes" id="UP000597762">
    <property type="component" value="Unassembled WGS sequence"/>
</dbReference>